<dbReference type="Pfam" id="PF12833">
    <property type="entry name" value="HTH_18"/>
    <property type="match status" value="1"/>
</dbReference>
<evidence type="ECO:0000256" key="1">
    <source>
        <dbReference type="ARBA" id="ARBA00023015"/>
    </source>
</evidence>
<dbReference type="Proteomes" id="UP000274920">
    <property type="component" value="Unassembled WGS sequence"/>
</dbReference>
<evidence type="ECO:0000313" key="5">
    <source>
        <dbReference type="EMBL" id="RRK34719.1"/>
    </source>
</evidence>
<reference evidence="5" key="1">
    <citation type="submission" date="2018-10" db="EMBL/GenBank/DDBJ databases">
        <title>Schaedlerella arabinophila gen. nov. sp. nov., isolated from the mouse intestinal tract and comparative analysis with the genome of the closely related altered Schaedler flora strain ASF502.</title>
        <authorList>
            <person name="Miyake S."/>
            <person name="Soh M."/>
            <person name="Seedorf H."/>
        </authorList>
    </citation>
    <scope>NUCLEOTIDE SEQUENCE [LARGE SCALE GENOMIC DNA]</scope>
    <source>
        <strain evidence="5">DSM 106076</strain>
    </source>
</reference>
<dbReference type="Gene3D" id="1.10.10.60">
    <property type="entry name" value="Homeodomain-like"/>
    <property type="match status" value="2"/>
</dbReference>
<dbReference type="GO" id="GO:0043565">
    <property type="term" value="F:sequence-specific DNA binding"/>
    <property type="evidence" value="ECO:0007669"/>
    <property type="project" value="InterPro"/>
</dbReference>
<evidence type="ECO:0000256" key="2">
    <source>
        <dbReference type="ARBA" id="ARBA00023125"/>
    </source>
</evidence>
<accession>A0A3R8L1X3</accession>
<dbReference type="SMART" id="SM00342">
    <property type="entry name" value="HTH_ARAC"/>
    <property type="match status" value="1"/>
</dbReference>
<keyword evidence="1" id="KW-0805">Transcription regulation</keyword>
<dbReference type="InterPro" id="IPR020449">
    <property type="entry name" value="Tscrpt_reg_AraC-type_HTH"/>
</dbReference>
<evidence type="ECO:0000313" key="6">
    <source>
        <dbReference type="Proteomes" id="UP000274920"/>
    </source>
</evidence>
<dbReference type="InterPro" id="IPR018060">
    <property type="entry name" value="HTH_AraC"/>
</dbReference>
<organism evidence="5 6">
    <name type="scientific">Schaedlerella arabinosiphila</name>
    <dbReference type="NCBI Taxonomy" id="2044587"/>
    <lineage>
        <taxon>Bacteria</taxon>
        <taxon>Bacillati</taxon>
        <taxon>Bacillota</taxon>
        <taxon>Clostridia</taxon>
        <taxon>Lachnospirales</taxon>
        <taxon>Lachnospiraceae</taxon>
        <taxon>Schaedlerella</taxon>
    </lineage>
</organism>
<dbReference type="AlphaFoldDB" id="A0A3R8L1X3"/>
<dbReference type="PANTHER" id="PTHR43280">
    <property type="entry name" value="ARAC-FAMILY TRANSCRIPTIONAL REGULATOR"/>
    <property type="match status" value="1"/>
</dbReference>
<name>A0A3R8L1X3_9FIRM</name>
<keyword evidence="6" id="KW-1185">Reference proteome</keyword>
<dbReference type="GO" id="GO:0003700">
    <property type="term" value="F:DNA-binding transcription factor activity"/>
    <property type="evidence" value="ECO:0007669"/>
    <property type="project" value="InterPro"/>
</dbReference>
<feature type="domain" description="HTH araC/xylS-type" evidence="4">
    <location>
        <begin position="142"/>
        <end position="240"/>
    </location>
</feature>
<keyword evidence="2" id="KW-0238">DNA-binding</keyword>
<gene>
    <name evidence="5" type="ORF">EBB54_27790</name>
</gene>
<evidence type="ECO:0000256" key="3">
    <source>
        <dbReference type="ARBA" id="ARBA00023163"/>
    </source>
</evidence>
<dbReference type="EMBL" id="RHJS01000002">
    <property type="protein sequence ID" value="RRK34719.1"/>
    <property type="molecule type" value="Genomic_DNA"/>
</dbReference>
<dbReference type="PRINTS" id="PR00032">
    <property type="entry name" value="HTHARAC"/>
</dbReference>
<dbReference type="InterPro" id="IPR009057">
    <property type="entry name" value="Homeodomain-like_sf"/>
</dbReference>
<dbReference type="PANTHER" id="PTHR43280:SF34">
    <property type="entry name" value="ARAC-FAMILY TRANSCRIPTIONAL REGULATOR"/>
    <property type="match status" value="1"/>
</dbReference>
<dbReference type="PROSITE" id="PS01124">
    <property type="entry name" value="HTH_ARAC_FAMILY_2"/>
    <property type="match status" value="1"/>
</dbReference>
<dbReference type="RefSeq" id="WP_125129811.1">
    <property type="nucleotide sequence ID" value="NZ_RHJS01000002.1"/>
</dbReference>
<dbReference type="SUPFAM" id="SSF46689">
    <property type="entry name" value="Homeodomain-like"/>
    <property type="match status" value="2"/>
</dbReference>
<sequence length="261" mass="30824">MGYQDEWLLLEAEDDIDEAEHRPPTEEFLFYQAVTKGDIEAVRKNCEQERFLDSEGVGVLSRNPITNLKYHFVITTAMITRLCKQKGMELEQAFRMSDFYIQKLDDIHTVQGVRNLHDEMVLDYTEKMRRFCHSNTNSRHISVCKEYIYSHIKERITIEDLSDELGVSASYLSRLFKKETGDSVSAYIRSQKIDMAKNLLQYSEYSMIDIANRLSFSSQSHFIQQFREYVGMTPKKYRDLHHTIHWEIESEAENPKLEEQH</sequence>
<evidence type="ECO:0000259" key="4">
    <source>
        <dbReference type="PROSITE" id="PS01124"/>
    </source>
</evidence>
<comment type="caution">
    <text evidence="5">The sequence shown here is derived from an EMBL/GenBank/DDBJ whole genome shotgun (WGS) entry which is preliminary data.</text>
</comment>
<protein>
    <submittedName>
        <fullName evidence="5">AraC family transcriptional regulator</fullName>
    </submittedName>
</protein>
<keyword evidence="3" id="KW-0804">Transcription</keyword>
<proteinExistence type="predicted"/>